<sequence length="724" mass="79755">MAPAGVADGGGTPSTPTAASATQGNTTRDSIGSIMHEFVDSFPIDMDSRQSISDLGKILFAEGQKDTSAPSTSSAPKTPYQMPKEIKGIPRQKQQDVMGITASGRVALPQGSVRKLLQTQGKAIPMRWTTEEDEMLRQAVETHGERNWKSIAEIVPGRNHTQCLQRWTKVLAPGLIKGHWRPDEDDVLRQLVAEGRKNWGQVAARIPGRTSKQCRERWYNHLDPNIVRGDYTAEEDQIIIEAQQRIGNRWSAIAAMLPGRTEDAVKIRWKSLCRTKSGRNRKAQADKDAHDATAMGSGTPGYHMGHQGYPRPLQQHHHLPGMDDRMQPPSFQSHGHVPMHLQPHQSYHPHMAPPTPQSASAEYQPTDLYNQSYQPVQHPHPQLSSHLHQQQPQMHHQHQPPQMHHQHQPPQMHHPHQPPQMHHPQQHMTGGSPTPPSFQVSNFNPATAFLQKMNGSHQQFAPAQQQQQQQPSSEYDSYYNNAGPYGRQNTSAGYQPTPYPPPQQPPQHDGVYHQNLDQHPPPASSMKTEQNVPPSSSFQMRPNGTATPAACGGPPPMAPYASSSPRHSLVSSFVQSLGTPMHTGDYTRPAAPALNFAASFAQSQAPKLQQPPSVVPINNIAASFANRAAAVSVPSDANQGDPNNKRPRLPVNMDAARAAAARRMRQGDNNADFIPQPPLSDQSTTGAAPLGEIPRISVSDINLSELGPIEEMWRVSSDMNRLSL</sequence>
<feature type="compositionally biased region" description="Low complexity" evidence="7">
    <location>
        <begin position="458"/>
        <end position="471"/>
    </location>
</feature>
<evidence type="ECO:0000259" key="8">
    <source>
        <dbReference type="PROSITE" id="PS50090"/>
    </source>
</evidence>
<dbReference type="AlphaFoldDB" id="A0A024UF22"/>
<evidence type="ECO:0000256" key="6">
    <source>
        <dbReference type="ARBA" id="ARBA00023242"/>
    </source>
</evidence>
<dbReference type="RefSeq" id="XP_008867199.1">
    <property type="nucleotide sequence ID" value="XM_008868977.1"/>
</dbReference>
<dbReference type="OrthoDB" id="2143914at2759"/>
<feature type="compositionally biased region" description="Low complexity" evidence="7">
    <location>
        <begin position="377"/>
        <end position="411"/>
    </location>
</feature>
<evidence type="ECO:0000256" key="5">
    <source>
        <dbReference type="ARBA" id="ARBA00023163"/>
    </source>
</evidence>
<dbReference type="Pfam" id="PF00249">
    <property type="entry name" value="Myb_DNA-binding"/>
    <property type="match status" value="1"/>
</dbReference>
<feature type="region of interest" description="Disordered" evidence="7">
    <location>
        <begin position="1"/>
        <end position="32"/>
    </location>
</feature>
<dbReference type="GO" id="GO:0042796">
    <property type="term" value="P:snRNA transcription by RNA polymerase III"/>
    <property type="evidence" value="ECO:0007669"/>
    <property type="project" value="TreeGrafter"/>
</dbReference>
<dbReference type="STRING" id="157072.A0A024UF22"/>
<dbReference type="SUPFAM" id="SSF46689">
    <property type="entry name" value="Homeodomain-like"/>
    <property type="match status" value="2"/>
</dbReference>
<dbReference type="PANTHER" id="PTHR46621:SF1">
    <property type="entry name" value="SNRNA-ACTIVATING PROTEIN COMPLEX SUBUNIT 4"/>
    <property type="match status" value="1"/>
</dbReference>
<dbReference type="SMART" id="SM00717">
    <property type="entry name" value="SANT"/>
    <property type="match status" value="3"/>
</dbReference>
<name>A0A024UF22_9STRA</name>
<dbReference type="InterPro" id="IPR051575">
    <property type="entry name" value="Myb-like_DNA-bd"/>
</dbReference>
<dbReference type="InterPro" id="IPR009057">
    <property type="entry name" value="Homeodomain-like_sf"/>
</dbReference>
<feature type="domain" description="Myb-like" evidence="8">
    <location>
        <begin position="127"/>
        <end position="171"/>
    </location>
</feature>
<dbReference type="GeneID" id="20081625"/>
<dbReference type="Pfam" id="PF13921">
    <property type="entry name" value="Myb_DNA-bind_6"/>
    <property type="match status" value="1"/>
</dbReference>
<evidence type="ECO:0000313" key="10">
    <source>
        <dbReference type="EMBL" id="ETW04243.1"/>
    </source>
</evidence>
<evidence type="ECO:0000256" key="3">
    <source>
        <dbReference type="ARBA" id="ARBA00023015"/>
    </source>
</evidence>
<feature type="region of interest" description="Disordered" evidence="7">
    <location>
        <begin position="276"/>
        <end position="442"/>
    </location>
</feature>
<feature type="domain" description="HTH myb-type" evidence="9">
    <location>
        <begin position="227"/>
        <end position="277"/>
    </location>
</feature>
<organism evidence="10">
    <name type="scientific">Aphanomyces invadans</name>
    <dbReference type="NCBI Taxonomy" id="157072"/>
    <lineage>
        <taxon>Eukaryota</taxon>
        <taxon>Sar</taxon>
        <taxon>Stramenopiles</taxon>
        <taxon>Oomycota</taxon>
        <taxon>Saprolegniomycetes</taxon>
        <taxon>Saprolegniales</taxon>
        <taxon>Verrucalvaceae</taxon>
        <taxon>Aphanomyces</taxon>
    </lineage>
</organism>
<dbReference type="Gene3D" id="1.10.10.60">
    <property type="entry name" value="Homeodomain-like"/>
    <property type="match status" value="3"/>
</dbReference>
<dbReference type="VEuPathDB" id="FungiDB:H310_04575"/>
<protein>
    <recommendedName>
        <fullName evidence="11">Myb-like DNA-binding protein</fullName>
    </recommendedName>
</protein>
<proteinExistence type="predicted"/>
<feature type="compositionally biased region" description="Low complexity" evidence="7">
    <location>
        <begin position="67"/>
        <end position="76"/>
    </location>
</feature>
<keyword evidence="4" id="KW-0238">DNA-binding</keyword>
<keyword evidence="3" id="KW-0805">Transcription regulation</keyword>
<dbReference type="GO" id="GO:0042795">
    <property type="term" value="P:snRNA transcription by RNA polymerase II"/>
    <property type="evidence" value="ECO:0007669"/>
    <property type="project" value="TreeGrafter"/>
</dbReference>
<dbReference type="PANTHER" id="PTHR46621">
    <property type="entry name" value="SNRNA-ACTIVATING PROTEIN COMPLEX SUBUNIT 4"/>
    <property type="match status" value="1"/>
</dbReference>
<feature type="region of interest" description="Disordered" evidence="7">
    <location>
        <begin position="455"/>
        <end position="565"/>
    </location>
</feature>
<feature type="compositionally biased region" description="Polar residues" evidence="7">
    <location>
        <begin position="357"/>
        <end position="375"/>
    </location>
</feature>
<dbReference type="GO" id="GO:0000978">
    <property type="term" value="F:RNA polymerase II cis-regulatory region sequence-specific DNA binding"/>
    <property type="evidence" value="ECO:0007669"/>
    <property type="project" value="TreeGrafter"/>
</dbReference>
<dbReference type="FunFam" id="1.10.10.60:FF:000016">
    <property type="entry name" value="Transcriptional activator Myb isoform A"/>
    <property type="match status" value="1"/>
</dbReference>
<dbReference type="GO" id="GO:0001006">
    <property type="term" value="F:RNA polymerase III type 3 promoter sequence-specific DNA binding"/>
    <property type="evidence" value="ECO:0007669"/>
    <property type="project" value="TreeGrafter"/>
</dbReference>
<reference evidence="10" key="1">
    <citation type="submission" date="2013-12" db="EMBL/GenBank/DDBJ databases">
        <title>The Genome Sequence of Aphanomyces invadans NJM9701.</title>
        <authorList>
            <consortium name="The Broad Institute Genomics Platform"/>
            <person name="Russ C."/>
            <person name="Tyler B."/>
            <person name="van West P."/>
            <person name="Dieguez-Uribeondo J."/>
            <person name="Young S.K."/>
            <person name="Zeng Q."/>
            <person name="Gargeya S."/>
            <person name="Fitzgerald M."/>
            <person name="Abouelleil A."/>
            <person name="Alvarado L."/>
            <person name="Chapman S.B."/>
            <person name="Gainer-Dewar J."/>
            <person name="Goldberg J."/>
            <person name="Griggs A."/>
            <person name="Gujja S."/>
            <person name="Hansen M."/>
            <person name="Howarth C."/>
            <person name="Imamovic A."/>
            <person name="Ireland A."/>
            <person name="Larimer J."/>
            <person name="McCowan C."/>
            <person name="Murphy C."/>
            <person name="Pearson M."/>
            <person name="Poon T.W."/>
            <person name="Priest M."/>
            <person name="Roberts A."/>
            <person name="Saif S."/>
            <person name="Shea T."/>
            <person name="Sykes S."/>
            <person name="Wortman J."/>
            <person name="Nusbaum C."/>
            <person name="Birren B."/>
        </authorList>
    </citation>
    <scope>NUCLEOTIDE SEQUENCE [LARGE SCALE GENOMIC DNA]</scope>
    <source>
        <strain evidence="10">NJM9701</strain>
    </source>
</reference>
<keyword evidence="6" id="KW-0539">Nucleus</keyword>
<accession>A0A024UF22</accession>
<feature type="non-terminal residue" evidence="10">
    <location>
        <position position="1"/>
    </location>
</feature>
<feature type="region of interest" description="Disordered" evidence="7">
    <location>
        <begin position="668"/>
        <end position="690"/>
    </location>
</feature>
<feature type="domain" description="Myb-like" evidence="8">
    <location>
        <begin position="223"/>
        <end position="273"/>
    </location>
</feature>
<dbReference type="GO" id="GO:0005634">
    <property type="term" value="C:nucleus"/>
    <property type="evidence" value="ECO:0007669"/>
    <property type="project" value="UniProtKB-SubCell"/>
</dbReference>
<evidence type="ECO:0000259" key="9">
    <source>
        <dbReference type="PROSITE" id="PS51294"/>
    </source>
</evidence>
<feature type="compositionally biased region" description="Low complexity" evidence="7">
    <location>
        <begin position="13"/>
        <end position="22"/>
    </location>
</feature>
<feature type="domain" description="HTH myb-type" evidence="9">
    <location>
        <begin position="127"/>
        <end position="175"/>
    </location>
</feature>
<feature type="region of interest" description="Disordered" evidence="7">
    <location>
        <begin position="63"/>
        <end position="83"/>
    </location>
</feature>
<feature type="domain" description="HTH myb-type" evidence="9">
    <location>
        <begin position="177"/>
        <end position="226"/>
    </location>
</feature>
<evidence type="ECO:0000256" key="7">
    <source>
        <dbReference type="SAM" id="MobiDB-lite"/>
    </source>
</evidence>
<keyword evidence="2" id="KW-0677">Repeat</keyword>
<feature type="compositionally biased region" description="Polar residues" evidence="7">
    <location>
        <begin position="525"/>
        <end position="542"/>
    </location>
</feature>
<dbReference type="PROSITE" id="PS50090">
    <property type="entry name" value="MYB_LIKE"/>
    <property type="match status" value="3"/>
</dbReference>
<dbReference type="InterPro" id="IPR001005">
    <property type="entry name" value="SANT/Myb"/>
</dbReference>
<feature type="compositionally biased region" description="Low complexity" evidence="7">
    <location>
        <begin position="419"/>
        <end position="428"/>
    </location>
</feature>
<comment type="subcellular location">
    <subcellularLocation>
        <location evidence="1">Nucleus</location>
    </subcellularLocation>
</comment>
<dbReference type="GO" id="GO:0019185">
    <property type="term" value="C:snRNA-activating protein complex"/>
    <property type="evidence" value="ECO:0007669"/>
    <property type="project" value="TreeGrafter"/>
</dbReference>
<keyword evidence="5" id="KW-0804">Transcription</keyword>
<evidence type="ECO:0008006" key="11">
    <source>
        <dbReference type="Google" id="ProtNLM"/>
    </source>
</evidence>
<dbReference type="InterPro" id="IPR017930">
    <property type="entry name" value="Myb_dom"/>
</dbReference>
<dbReference type="EMBL" id="KI913958">
    <property type="protein sequence ID" value="ETW04243.1"/>
    <property type="molecule type" value="Genomic_DNA"/>
</dbReference>
<evidence type="ECO:0000256" key="2">
    <source>
        <dbReference type="ARBA" id="ARBA00022737"/>
    </source>
</evidence>
<dbReference type="CDD" id="cd00167">
    <property type="entry name" value="SANT"/>
    <property type="match status" value="3"/>
</dbReference>
<dbReference type="eggNOG" id="KOG0048">
    <property type="taxonomic scope" value="Eukaryota"/>
</dbReference>
<evidence type="ECO:0000256" key="4">
    <source>
        <dbReference type="ARBA" id="ARBA00023125"/>
    </source>
</evidence>
<evidence type="ECO:0000256" key="1">
    <source>
        <dbReference type="ARBA" id="ARBA00004123"/>
    </source>
</evidence>
<gene>
    <name evidence="10" type="ORF">H310_04575</name>
</gene>
<feature type="compositionally biased region" description="Polar residues" evidence="7">
    <location>
        <begin position="429"/>
        <end position="442"/>
    </location>
</feature>
<dbReference type="FunFam" id="1.10.10.60:FF:000010">
    <property type="entry name" value="Transcriptional activator Myb isoform A"/>
    <property type="match status" value="1"/>
</dbReference>
<feature type="domain" description="Myb-like" evidence="8">
    <location>
        <begin position="172"/>
        <end position="222"/>
    </location>
</feature>
<dbReference type="PROSITE" id="PS51294">
    <property type="entry name" value="HTH_MYB"/>
    <property type="match status" value="3"/>
</dbReference>